<evidence type="ECO:0000313" key="2">
    <source>
        <dbReference type="EMBL" id="CEI72499.1"/>
    </source>
</evidence>
<sequence length="212" mass="24078">MIKFLEQIRTPKNDLTTSKKIINSIIIFLLGIGLGTFSKWLDTLAIDDGIWWQHILGILDLGNVFSLLGVWILLAVCISIFSNTPLRAGINVFLFFLGMCVSYHIYSIIFAGFNPMNYMMIWYAVTIISPLLAFVCWYAKGNGIVPFIIKVCIITVMILCSFSIGMWYFDFTSIINTVFFITILVVLYDTPKGSIYSLMTSIVLAYLIRLFI</sequence>
<dbReference type="AlphaFoldDB" id="A0A2P2BQ89"/>
<accession>A0A2P2BQ89</accession>
<reference evidence="2 3" key="1">
    <citation type="submission" date="2014-09" db="EMBL/GenBank/DDBJ databases">
        <authorList>
            <person name="Hornung B.V."/>
        </authorList>
    </citation>
    <scope>NUCLEOTIDE SEQUENCE [LARGE SCALE GENOMIC DNA]</scope>
    <source>
        <strain evidence="2 3">FRIFI</strain>
    </source>
</reference>
<feature type="transmembrane region" description="Helical" evidence="1">
    <location>
        <begin position="119"/>
        <end position="140"/>
    </location>
</feature>
<dbReference type="KEGG" id="rhom:FRIFI_0959"/>
<protein>
    <submittedName>
        <fullName evidence="2">Uncharacterized protein</fullName>
    </submittedName>
</protein>
<dbReference type="EMBL" id="LN650648">
    <property type="protein sequence ID" value="CEI72499.1"/>
    <property type="molecule type" value="Genomic_DNA"/>
</dbReference>
<organism evidence="2 3">
    <name type="scientific">Romboutsia hominis</name>
    <dbReference type="NCBI Taxonomy" id="1507512"/>
    <lineage>
        <taxon>Bacteria</taxon>
        <taxon>Bacillati</taxon>
        <taxon>Bacillota</taxon>
        <taxon>Clostridia</taxon>
        <taxon>Peptostreptococcales</taxon>
        <taxon>Peptostreptococcaceae</taxon>
        <taxon>Romboutsia</taxon>
    </lineage>
</organism>
<evidence type="ECO:0000313" key="3">
    <source>
        <dbReference type="Proteomes" id="UP000245695"/>
    </source>
</evidence>
<feature type="transmembrane region" description="Helical" evidence="1">
    <location>
        <begin position="61"/>
        <end position="81"/>
    </location>
</feature>
<feature type="transmembrane region" description="Helical" evidence="1">
    <location>
        <begin position="171"/>
        <end position="188"/>
    </location>
</feature>
<gene>
    <name evidence="2" type="ORF">FRIFI_0959</name>
</gene>
<feature type="transmembrane region" description="Helical" evidence="1">
    <location>
        <begin position="195"/>
        <end position="211"/>
    </location>
</feature>
<keyword evidence="1" id="KW-0472">Membrane</keyword>
<dbReference type="RefSeq" id="WP_166505149.1">
    <property type="nucleotide sequence ID" value="NZ_LN650648.1"/>
</dbReference>
<feature type="transmembrane region" description="Helical" evidence="1">
    <location>
        <begin position="147"/>
        <end position="165"/>
    </location>
</feature>
<keyword evidence="3" id="KW-1185">Reference proteome</keyword>
<proteinExistence type="predicted"/>
<dbReference type="Proteomes" id="UP000245695">
    <property type="component" value="Chromosome 1"/>
</dbReference>
<feature type="transmembrane region" description="Helical" evidence="1">
    <location>
        <begin position="93"/>
        <end position="113"/>
    </location>
</feature>
<keyword evidence="1" id="KW-0812">Transmembrane</keyword>
<evidence type="ECO:0000256" key="1">
    <source>
        <dbReference type="SAM" id="Phobius"/>
    </source>
</evidence>
<feature type="transmembrane region" description="Helical" evidence="1">
    <location>
        <begin position="21"/>
        <end position="41"/>
    </location>
</feature>
<name>A0A2P2BQ89_9FIRM</name>
<keyword evidence="1" id="KW-1133">Transmembrane helix</keyword>